<comment type="caution">
    <text evidence="1">The sequence shown here is derived from an EMBL/GenBank/DDBJ whole genome shotgun (WGS) entry which is preliminary data.</text>
</comment>
<name>A0A255H6U2_9ACTN</name>
<proteinExistence type="predicted"/>
<dbReference type="AlphaFoldDB" id="A0A255H6U2"/>
<organism evidence="1 2">
    <name type="scientific">Enemella dayhoffiae</name>
    <dbReference type="NCBI Taxonomy" id="2016507"/>
    <lineage>
        <taxon>Bacteria</taxon>
        <taxon>Bacillati</taxon>
        <taxon>Actinomycetota</taxon>
        <taxon>Actinomycetes</taxon>
        <taxon>Propionibacteriales</taxon>
        <taxon>Propionibacteriaceae</taxon>
        <taxon>Enemella</taxon>
    </lineage>
</organism>
<dbReference type="Proteomes" id="UP000216311">
    <property type="component" value="Unassembled WGS sequence"/>
</dbReference>
<keyword evidence="2" id="KW-1185">Reference proteome</keyword>
<reference evidence="1 2" key="1">
    <citation type="submission" date="2017-07" db="EMBL/GenBank/DDBJ databases">
        <title>Draft whole genome sequences of clinical Proprionibacteriaceae strains.</title>
        <authorList>
            <person name="Bernier A.-M."/>
            <person name="Bernard K."/>
            <person name="Domingo M.-C."/>
        </authorList>
    </citation>
    <scope>NUCLEOTIDE SEQUENCE [LARGE SCALE GENOMIC DNA]</scope>
    <source>
        <strain evidence="1 2">NML 130396</strain>
    </source>
</reference>
<dbReference type="RefSeq" id="WP_094363590.1">
    <property type="nucleotide sequence ID" value="NZ_NMVQ01000011.1"/>
</dbReference>
<accession>A0A255H6U2</accession>
<evidence type="ECO:0000313" key="1">
    <source>
        <dbReference type="EMBL" id="OYO22434.1"/>
    </source>
</evidence>
<sequence length="184" mass="19628">MVRRDPLDHPDSVRPGCRLSLRLATPDGLTDRVGLLVSLAPGSLVLEDRTGERHTIEREQVAFARVIPTVARGRNPLAFDPGGLRALAHDAWLGGSGACWVARLADLVDHLDDSGVRQLSAERAIAGDSRGLVNGEWAAVRLAAVADLDPLAAWAARRTARNLVLTSPLPDAELTALALHPLPD</sequence>
<evidence type="ECO:0000313" key="2">
    <source>
        <dbReference type="Proteomes" id="UP000216311"/>
    </source>
</evidence>
<dbReference type="EMBL" id="NMVQ01000011">
    <property type="protein sequence ID" value="OYO22434.1"/>
    <property type="molecule type" value="Genomic_DNA"/>
</dbReference>
<gene>
    <name evidence="1" type="ORF">CGZ93_07830</name>
</gene>
<protein>
    <submittedName>
        <fullName evidence="1">Uncharacterized protein</fullName>
    </submittedName>
</protein>